<evidence type="ECO:0000256" key="1">
    <source>
        <dbReference type="SAM" id="MobiDB-lite"/>
    </source>
</evidence>
<dbReference type="AlphaFoldDB" id="A0A0L8H4C2"/>
<keyword evidence="2" id="KW-0732">Signal</keyword>
<evidence type="ECO:0000256" key="2">
    <source>
        <dbReference type="SAM" id="SignalP"/>
    </source>
</evidence>
<feature type="signal peptide" evidence="2">
    <location>
        <begin position="1"/>
        <end position="19"/>
    </location>
</feature>
<name>A0A0L8H4C2_OCTBM</name>
<reference evidence="3" key="1">
    <citation type="submission" date="2015-07" db="EMBL/GenBank/DDBJ databases">
        <title>MeaNS - Measles Nucleotide Surveillance Program.</title>
        <authorList>
            <person name="Tran T."/>
            <person name="Druce J."/>
        </authorList>
    </citation>
    <scope>NUCLEOTIDE SEQUENCE</scope>
    <source>
        <strain evidence="3">UCB-OBI-ISO-001</strain>
        <tissue evidence="3">Gonad</tissue>
    </source>
</reference>
<accession>A0A0L8H4C2</accession>
<feature type="chain" id="PRO_5005583485" evidence="2">
    <location>
        <begin position="20"/>
        <end position="200"/>
    </location>
</feature>
<evidence type="ECO:0000313" key="3">
    <source>
        <dbReference type="EMBL" id="KOF84057.1"/>
    </source>
</evidence>
<sequence>MAMLSTMILILNILYTLVAKLTNDSQLTESTSQFYFVLEPQNKWIASSTSRSLPMQQTNNPFAFIRNPAEKRYSHLRKSASLFYFVVEPPNEWKASTTTVKIPTAKKNICERLSRVKVEGEYCWSLLEVITESMKLSSRFISLALYYTINTLLEYSGSDSHGKRTLSDDNEDDDDDSDDGDDDDDSNDDDDDNYDDDDDR</sequence>
<feature type="region of interest" description="Disordered" evidence="1">
    <location>
        <begin position="158"/>
        <end position="200"/>
    </location>
</feature>
<organism evidence="3">
    <name type="scientific">Octopus bimaculoides</name>
    <name type="common">California two-spotted octopus</name>
    <dbReference type="NCBI Taxonomy" id="37653"/>
    <lineage>
        <taxon>Eukaryota</taxon>
        <taxon>Metazoa</taxon>
        <taxon>Spiralia</taxon>
        <taxon>Lophotrochozoa</taxon>
        <taxon>Mollusca</taxon>
        <taxon>Cephalopoda</taxon>
        <taxon>Coleoidea</taxon>
        <taxon>Octopodiformes</taxon>
        <taxon>Octopoda</taxon>
        <taxon>Incirrata</taxon>
        <taxon>Octopodidae</taxon>
        <taxon>Octopus</taxon>
    </lineage>
</organism>
<proteinExistence type="predicted"/>
<dbReference type="EMBL" id="KQ419281">
    <property type="protein sequence ID" value="KOF84057.1"/>
    <property type="molecule type" value="Genomic_DNA"/>
</dbReference>
<dbReference type="OrthoDB" id="10285941at2759"/>
<feature type="compositionally biased region" description="Acidic residues" evidence="1">
    <location>
        <begin position="168"/>
        <end position="200"/>
    </location>
</feature>
<gene>
    <name evidence="3" type="ORF">OCBIM_22022680mg</name>
</gene>
<protein>
    <submittedName>
        <fullName evidence="3">Uncharacterized protein</fullName>
    </submittedName>
</protein>